<feature type="compositionally biased region" description="Basic and acidic residues" evidence="1">
    <location>
        <begin position="119"/>
        <end position="141"/>
    </location>
</feature>
<sequence>MKVCVVLLLFAVIGAAVAEGVGKEEKKTRIDKPVDKPSSRVSSEQKSDLVNRRKEHLKTLPAGKSSAQLVSEKKQLMRNEKERMAEIKASRLSPEEKSLKLESLRNEYRSEITALSKEAKTAARLEDGRRRTFQQEKEARKSGKRSKPAHPKLGIPKEKIH</sequence>
<reference evidence="4" key="1">
    <citation type="submission" date="2025-08" db="UniProtKB">
        <authorList>
            <consortium name="RefSeq"/>
        </authorList>
    </citation>
    <scope>IDENTIFICATION</scope>
    <source>
        <tissue evidence="4">Testes</tissue>
    </source>
</reference>
<feature type="signal peptide" evidence="2">
    <location>
        <begin position="1"/>
        <end position="18"/>
    </location>
</feature>
<keyword evidence="2" id="KW-0732">Signal</keyword>
<feature type="region of interest" description="Disordered" evidence="1">
    <location>
        <begin position="21"/>
        <end position="52"/>
    </location>
</feature>
<evidence type="ECO:0000256" key="2">
    <source>
        <dbReference type="SAM" id="SignalP"/>
    </source>
</evidence>
<dbReference type="RefSeq" id="XP_006823599.1">
    <property type="nucleotide sequence ID" value="XM_006823536.1"/>
</dbReference>
<keyword evidence="3" id="KW-1185">Reference proteome</keyword>
<accession>A0ABM0MUA8</accession>
<evidence type="ECO:0000313" key="3">
    <source>
        <dbReference type="Proteomes" id="UP000694865"/>
    </source>
</evidence>
<gene>
    <name evidence="4" type="primary">LOC102808846</name>
</gene>
<organism evidence="3 4">
    <name type="scientific">Saccoglossus kowalevskii</name>
    <name type="common">Acorn worm</name>
    <dbReference type="NCBI Taxonomy" id="10224"/>
    <lineage>
        <taxon>Eukaryota</taxon>
        <taxon>Metazoa</taxon>
        <taxon>Hemichordata</taxon>
        <taxon>Enteropneusta</taxon>
        <taxon>Harrimaniidae</taxon>
        <taxon>Saccoglossus</taxon>
    </lineage>
</organism>
<proteinExistence type="predicted"/>
<evidence type="ECO:0000313" key="4">
    <source>
        <dbReference type="RefSeq" id="XP_006823599.1"/>
    </source>
</evidence>
<feature type="chain" id="PRO_5047315569" evidence="2">
    <location>
        <begin position="19"/>
        <end position="161"/>
    </location>
</feature>
<dbReference type="Proteomes" id="UP000694865">
    <property type="component" value="Unplaced"/>
</dbReference>
<protein>
    <submittedName>
        <fullName evidence="4">Nucleolar protein 58-like</fullName>
    </submittedName>
</protein>
<feature type="region of interest" description="Disordered" evidence="1">
    <location>
        <begin position="119"/>
        <end position="161"/>
    </location>
</feature>
<name>A0ABM0MUA8_SACKO</name>
<dbReference type="GeneID" id="102808846"/>
<evidence type="ECO:0000256" key="1">
    <source>
        <dbReference type="SAM" id="MobiDB-lite"/>
    </source>
</evidence>